<dbReference type="AlphaFoldDB" id="A0A1W2GNR5"/>
<dbReference type="Pfam" id="PF01648">
    <property type="entry name" value="ACPS"/>
    <property type="match status" value="1"/>
</dbReference>
<proteinExistence type="inferred from homology"/>
<gene>
    <name evidence="4" type="ORF">SAMN04488029_3722</name>
</gene>
<evidence type="ECO:0000256" key="2">
    <source>
        <dbReference type="ARBA" id="ARBA00022679"/>
    </source>
</evidence>
<dbReference type="STRING" id="692418.SAMN04488029_3722"/>
<dbReference type="InterPro" id="IPR050559">
    <property type="entry name" value="P-Pant_transferase_sf"/>
</dbReference>
<evidence type="ECO:0000313" key="4">
    <source>
        <dbReference type="EMBL" id="SMD38277.1"/>
    </source>
</evidence>
<dbReference type="PANTHER" id="PTHR12215:SF10">
    <property type="entry name" value="L-AMINOADIPATE-SEMIALDEHYDE DEHYDROGENASE-PHOSPHOPANTETHEINYL TRANSFERASE"/>
    <property type="match status" value="1"/>
</dbReference>
<dbReference type="PANTHER" id="PTHR12215">
    <property type="entry name" value="PHOSPHOPANTETHEINE TRANSFERASE"/>
    <property type="match status" value="1"/>
</dbReference>
<comment type="similarity">
    <text evidence="1">Belongs to the P-Pant transferase superfamily. Gsp/Sfp/HetI/AcpT family.</text>
</comment>
<dbReference type="SUPFAM" id="SSF56214">
    <property type="entry name" value="4'-phosphopantetheinyl transferase"/>
    <property type="match status" value="2"/>
</dbReference>
<organism evidence="4 5">
    <name type="scientific">Reichenbachiella faecimaris</name>
    <dbReference type="NCBI Taxonomy" id="692418"/>
    <lineage>
        <taxon>Bacteria</taxon>
        <taxon>Pseudomonadati</taxon>
        <taxon>Bacteroidota</taxon>
        <taxon>Cytophagia</taxon>
        <taxon>Cytophagales</taxon>
        <taxon>Reichenbachiellaceae</taxon>
        <taxon>Reichenbachiella</taxon>
    </lineage>
</organism>
<sequence>MRTHWIKINPSSTSVGLAEISSENDEILQKNHADLDDLHPKKRLEFLASRQLIQQMCEELDIAYMGIQKDEFGKPHLIESGFQISISHSYPMVACAIHPSEPCGIDIESIRPQLLKIRHKFLNTAELKYCGDDLNKLCLHWSAKEALYKIHGRKSLAFSEQLALTKIDSEEVAAQIHSEGETKNYILKFEHFLEYFLVYNV</sequence>
<dbReference type="GO" id="GO:0019878">
    <property type="term" value="P:lysine biosynthetic process via aminoadipic acid"/>
    <property type="evidence" value="ECO:0007669"/>
    <property type="project" value="TreeGrafter"/>
</dbReference>
<accession>A0A1W2GNR5</accession>
<keyword evidence="5" id="KW-1185">Reference proteome</keyword>
<dbReference type="Gene3D" id="3.90.470.20">
    <property type="entry name" value="4'-phosphopantetheinyl transferase domain"/>
    <property type="match status" value="2"/>
</dbReference>
<name>A0A1W2GNR5_REIFA</name>
<dbReference type="RefSeq" id="WP_084374340.1">
    <property type="nucleotide sequence ID" value="NZ_FWYF01000004.1"/>
</dbReference>
<dbReference type="EMBL" id="FWYF01000004">
    <property type="protein sequence ID" value="SMD38277.1"/>
    <property type="molecule type" value="Genomic_DNA"/>
</dbReference>
<evidence type="ECO:0000256" key="1">
    <source>
        <dbReference type="ARBA" id="ARBA00010990"/>
    </source>
</evidence>
<protein>
    <submittedName>
        <fullName evidence="4">Phosphopantetheinyl transferase</fullName>
    </submittedName>
</protein>
<dbReference type="Proteomes" id="UP000192472">
    <property type="component" value="Unassembled WGS sequence"/>
</dbReference>
<dbReference type="InterPro" id="IPR037143">
    <property type="entry name" value="4-PPantetheinyl_Trfase_dom_sf"/>
</dbReference>
<dbReference type="GO" id="GO:0008897">
    <property type="term" value="F:holo-[acyl-carrier-protein] synthase activity"/>
    <property type="evidence" value="ECO:0007669"/>
    <property type="project" value="InterPro"/>
</dbReference>
<feature type="domain" description="4'-phosphopantetheinyl transferase" evidence="3">
    <location>
        <begin position="102"/>
        <end position="181"/>
    </location>
</feature>
<dbReference type="InterPro" id="IPR008278">
    <property type="entry name" value="4-PPantetheinyl_Trfase_dom"/>
</dbReference>
<evidence type="ECO:0000259" key="3">
    <source>
        <dbReference type="Pfam" id="PF01648"/>
    </source>
</evidence>
<dbReference type="GO" id="GO:0005829">
    <property type="term" value="C:cytosol"/>
    <property type="evidence" value="ECO:0007669"/>
    <property type="project" value="TreeGrafter"/>
</dbReference>
<dbReference type="OrthoDB" id="1190494at2"/>
<keyword evidence="2 4" id="KW-0808">Transferase</keyword>
<dbReference type="GO" id="GO:0000287">
    <property type="term" value="F:magnesium ion binding"/>
    <property type="evidence" value="ECO:0007669"/>
    <property type="project" value="InterPro"/>
</dbReference>
<evidence type="ECO:0000313" key="5">
    <source>
        <dbReference type="Proteomes" id="UP000192472"/>
    </source>
</evidence>
<reference evidence="4 5" key="1">
    <citation type="submission" date="2017-04" db="EMBL/GenBank/DDBJ databases">
        <authorList>
            <person name="Afonso C.L."/>
            <person name="Miller P.J."/>
            <person name="Scott M.A."/>
            <person name="Spackman E."/>
            <person name="Goraichik I."/>
            <person name="Dimitrov K.M."/>
            <person name="Suarez D.L."/>
            <person name="Swayne D.E."/>
        </authorList>
    </citation>
    <scope>NUCLEOTIDE SEQUENCE [LARGE SCALE GENOMIC DNA]</scope>
    <source>
        <strain evidence="4 5">DSM 26133</strain>
    </source>
</reference>